<evidence type="ECO:0000256" key="2">
    <source>
        <dbReference type="ARBA" id="ARBA00022692"/>
    </source>
</evidence>
<dbReference type="RefSeq" id="WP_200127292.1">
    <property type="nucleotide sequence ID" value="NZ_CP054705.1"/>
</dbReference>
<organism evidence="7 8">
    <name type="scientific">Salicibibacter cibarius</name>
    <dbReference type="NCBI Taxonomy" id="2743000"/>
    <lineage>
        <taxon>Bacteria</taxon>
        <taxon>Bacillati</taxon>
        <taxon>Bacillota</taxon>
        <taxon>Bacilli</taxon>
        <taxon>Bacillales</taxon>
        <taxon>Bacillaceae</taxon>
        <taxon>Salicibibacter</taxon>
    </lineage>
</organism>
<keyword evidence="3 5" id="KW-1133">Transmembrane helix</keyword>
<feature type="domain" description="ABC-2 type transporter transmembrane" evidence="6">
    <location>
        <begin position="43"/>
        <end position="223"/>
    </location>
</feature>
<evidence type="ECO:0000256" key="4">
    <source>
        <dbReference type="ARBA" id="ARBA00023136"/>
    </source>
</evidence>
<dbReference type="Pfam" id="PF12698">
    <property type="entry name" value="ABC2_membrane_3"/>
    <property type="match status" value="1"/>
</dbReference>
<keyword evidence="4 5" id="KW-0472">Membrane</keyword>
<sequence length="232" mass="26347">MDRSQSLRTIIYKDMLDLRWNGQVIVLLFCQVLIHFGLYNLDVQNVLPSFFAGFIATLLTMYVQGNLIVEESEQGTLKLLYQMKVHPIDIFIAKSVLTFTLSTIVFVVSAIVYGYTPISIFAGLLFISPLLLMFLCLGTILGTMSKNTIDVSLYGWPVILIYFLLEGIVSYNTDSNPGILLALPNYHMFHGLQLIEQQEVASAFAQHMYVPIGWALLIVMLTVRMIRRLFKH</sequence>
<feature type="transmembrane region" description="Helical" evidence="5">
    <location>
        <begin position="20"/>
        <end position="38"/>
    </location>
</feature>
<comment type="subcellular location">
    <subcellularLocation>
        <location evidence="1">Membrane</location>
        <topology evidence="1">Multi-pass membrane protein</topology>
    </subcellularLocation>
</comment>
<gene>
    <name evidence="7" type="ORF">HUG15_04205</name>
</gene>
<protein>
    <submittedName>
        <fullName evidence="7">ABC transporter permease</fullName>
    </submittedName>
</protein>
<feature type="transmembrane region" description="Helical" evidence="5">
    <location>
        <begin position="153"/>
        <end position="171"/>
    </location>
</feature>
<evidence type="ECO:0000259" key="6">
    <source>
        <dbReference type="Pfam" id="PF12698"/>
    </source>
</evidence>
<dbReference type="GO" id="GO:0016020">
    <property type="term" value="C:membrane"/>
    <property type="evidence" value="ECO:0007669"/>
    <property type="project" value="UniProtKB-SubCell"/>
</dbReference>
<reference evidence="7 8" key="1">
    <citation type="submission" date="2020-06" db="EMBL/GenBank/DDBJ databases">
        <title>Genomic analysis of Salicibibacter sp. NKC5-3.</title>
        <authorList>
            <person name="Oh Y.J."/>
        </authorList>
    </citation>
    <scope>NUCLEOTIDE SEQUENCE [LARGE SCALE GENOMIC DNA]</scope>
    <source>
        <strain evidence="7 8">NKC5-3</strain>
    </source>
</reference>
<dbReference type="KEGG" id="scia:HUG15_04205"/>
<feature type="transmembrane region" description="Helical" evidence="5">
    <location>
        <begin position="50"/>
        <end position="69"/>
    </location>
</feature>
<keyword evidence="8" id="KW-1185">Reference proteome</keyword>
<evidence type="ECO:0000256" key="3">
    <source>
        <dbReference type="ARBA" id="ARBA00022989"/>
    </source>
</evidence>
<name>A0A7T6Z0V0_9BACI</name>
<dbReference type="InterPro" id="IPR013525">
    <property type="entry name" value="ABC2_TM"/>
</dbReference>
<feature type="transmembrane region" description="Helical" evidence="5">
    <location>
        <begin position="118"/>
        <end position="141"/>
    </location>
</feature>
<proteinExistence type="predicted"/>
<evidence type="ECO:0000313" key="7">
    <source>
        <dbReference type="EMBL" id="QQK74881.1"/>
    </source>
</evidence>
<feature type="transmembrane region" description="Helical" evidence="5">
    <location>
        <begin position="90"/>
        <end position="112"/>
    </location>
</feature>
<dbReference type="GO" id="GO:0140359">
    <property type="term" value="F:ABC-type transporter activity"/>
    <property type="evidence" value="ECO:0007669"/>
    <property type="project" value="InterPro"/>
</dbReference>
<evidence type="ECO:0000256" key="5">
    <source>
        <dbReference type="SAM" id="Phobius"/>
    </source>
</evidence>
<keyword evidence="2 5" id="KW-0812">Transmembrane</keyword>
<feature type="transmembrane region" description="Helical" evidence="5">
    <location>
        <begin position="208"/>
        <end position="226"/>
    </location>
</feature>
<accession>A0A7T6Z0V0</accession>
<dbReference type="EMBL" id="CP054705">
    <property type="protein sequence ID" value="QQK74881.1"/>
    <property type="molecule type" value="Genomic_DNA"/>
</dbReference>
<evidence type="ECO:0000256" key="1">
    <source>
        <dbReference type="ARBA" id="ARBA00004141"/>
    </source>
</evidence>
<dbReference type="Proteomes" id="UP000595823">
    <property type="component" value="Chromosome"/>
</dbReference>
<dbReference type="AlphaFoldDB" id="A0A7T6Z0V0"/>
<evidence type="ECO:0000313" key="8">
    <source>
        <dbReference type="Proteomes" id="UP000595823"/>
    </source>
</evidence>